<dbReference type="HOGENOM" id="CLU_2208430_0_0_5"/>
<evidence type="ECO:0000313" key="1">
    <source>
        <dbReference type="EMBL" id="ADH89915.1"/>
    </source>
</evidence>
<dbReference type="KEGG" id="sno:Snov_2620"/>
<evidence type="ECO:0000313" key="2">
    <source>
        <dbReference type="Proteomes" id="UP000006633"/>
    </source>
</evidence>
<sequence>MRVICETESIVFGENRRLGARSHAFRNLTTLSFYLYADLSSSYAVHSGPVGSFISIAATLASFSLQYIAGFFLPDGAGPAALTRSRIAHALKPGLSCVRGASDATAS</sequence>
<dbReference type="EMBL" id="CP002026">
    <property type="protein sequence ID" value="ADH89915.1"/>
    <property type="molecule type" value="Genomic_DNA"/>
</dbReference>
<dbReference type="STRING" id="639283.Snov_2620"/>
<accession>D7A527</accession>
<dbReference type="Proteomes" id="UP000006633">
    <property type="component" value="Chromosome"/>
</dbReference>
<reference evidence="1 2" key="1">
    <citation type="journal article" date="2012" name="Stand. Genomic Sci.">
        <title>Complete genome sequence of the facultatively chemolithoautotrophic and methylotrophic alpha Proteobacterium Starkeya novella type strain (ATCC 8093(T)).</title>
        <authorList>
            <person name="Kappler U."/>
            <person name="Davenport K."/>
            <person name="Beatson S."/>
            <person name="Lucas S."/>
            <person name="Lapidus A."/>
            <person name="Copeland A."/>
            <person name="Berry K.W."/>
            <person name="Glavina Del Rio T."/>
            <person name="Hammon N."/>
            <person name="Dalin E."/>
            <person name="Tice H."/>
            <person name="Pitluck S."/>
            <person name="Richardson P."/>
            <person name="Bruce D."/>
            <person name="Goodwin L.A."/>
            <person name="Han C."/>
            <person name="Tapia R."/>
            <person name="Detter J.C."/>
            <person name="Chang Y.J."/>
            <person name="Jeffries C.D."/>
            <person name="Land M."/>
            <person name="Hauser L."/>
            <person name="Kyrpides N.C."/>
            <person name="Goker M."/>
            <person name="Ivanova N."/>
            <person name="Klenk H.P."/>
            <person name="Woyke T."/>
        </authorList>
    </citation>
    <scope>NUCLEOTIDE SEQUENCE [LARGE SCALE GENOMIC DNA]</scope>
    <source>
        <strain evidence="2">ATCC 8093 / DSM 506 / JCM 20403 / CCM 1077 / IAM 12100 / NBRC 12443 / NCIMB 10456</strain>
    </source>
</reference>
<keyword evidence="2" id="KW-1185">Reference proteome</keyword>
<name>D7A527_ANCN5</name>
<protein>
    <submittedName>
        <fullName evidence="1">Uncharacterized protein</fullName>
    </submittedName>
</protein>
<organism evidence="1 2">
    <name type="scientific">Ancylobacter novellus (strain ATCC 8093 / DSM 506 / JCM 20403 / CCM 1077 / IAM 12100 / NBRC 12443 / NCIMB 10456)</name>
    <name type="common">Starkeya novella</name>
    <dbReference type="NCBI Taxonomy" id="639283"/>
    <lineage>
        <taxon>Bacteria</taxon>
        <taxon>Pseudomonadati</taxon>
        <taxon>Pseudomonadota</taxon>
        <taxon>Alphaproteobacteria</taxon>
        <taxon>Hyphomicrobiales</taxon>
        <taxon>Xanthobacteraceae</taxon>
        <taxon>Ancylobacter</taxon>
    </lineage>
</organism>
<gene>
    <name evidence="1" type="ordered locus">Snov_2620</name>
</gene>
<dbReference type="AlphaFoldDB" id="D7A527"/>
<proteinExistence type="predicted"/>